<sequence>MLRKTLFDVIYQNVNITAHMSPDVLSMSYTDNEDGQVDDISIILKNDDGKWS</sequence>
<accession>A0A6G4KCC3</accession>
<protein>
    <submittedName>
        <fullName evidence="1">Late control D family protein</fullName>
    </submittedName>
</protein>
<dbReference type="EMBL" id="JAAJSL010000025">
    <property type="protein sequence ID" value="NGD76184.1"/>
    <property type="molecule type" value="Genomic_DNA"/>
</dbReference>
<name>A0A6G4KCC3_ECOLX</name>
<evidence type="ECO:0000313" key="1">
    <source>
        <dbReference type="EMBL" id="NGD76184.1"/>
    </source>
</evidence>
<comment type="caution">
    <text evidence="1">The sequence shown here is derived from an EMBL/GenBank/DDBJ whole genome shotgun (WGS) entry which is preliminary data.</text>
</comment>
<gene>
    <name evidence="1" type="ORF">G5622_22405</name>
</gene>
<feature type="non-terminal residue" evidence="1">
    <location>
        <position position="52"/>
    </location>
</feature>
<reference evidence="1" key="1">
    <citation type="submission" date="2020-02" db="EMBL/GenBank/DDBJ databases">
        <title>WGS of Carbapenem-Resistant Entrobacteriaceae.</title>
        <authorList>
            <person name="Tokajian S."/>
            <person name="El Chaar M."/>
            <person name="El Khoury M."/>
        </authorList>
    </citation>
    <scope>NUCLEOTIDE SEQUENCE</scope>
    <source>
        <strain evidence="1">ECM_40</strain>
    </source>
</reference>
<proteinExistence type="predicted"/>
<dbReference type="AlphaFoldDB" id="A0A6G4KCC3"/>
<organism evidence="1">
    <name type="scientific">Escherichia coli</name>
    <dbReference type="NCBI Taxonomy" id="562"/>
    <lineage>
        <taxon>Bacteria</taxon>
        <taxon>Pseudomonadati</taxon>
        <taxon>Pseudomonadota</taxon>
        <taxon>Gammaproteobacteria</taxon>
        <taxon>Enterobacterales</taxon>
        <taxon>Enterobacteriaceae</taxon>
        <taxon>Escherichia</taxon>
    </lineage>
</organism>